<dbReference type="Pfam" id="PF02301">
    <property type="entry name" value="HORMA"/>
    <property type="match status" value="1"/>
</dbReference>
<evidence type="ECO:0000256" key="6">
    <source>
        <dbReference type="SAM" id="MobiDB-lite"/>
    </source>
</evidence>
<evidence type="ECO:0000259" key="7">
    <source>
        <dbReference type="PROSITE" id="PS50815"/>
    </source>
</evidence>
<dbReference type="GO" id="GO:0005634">
    <property type="term" value="C:nucleus"/>
    <property type="evidence" value="ECO:0007669"/>
    <property type="project" value="UniProtKB-SubCell"/>
</dbReference>
<feature type="compositionally biased region" description="Low complexity" evidence="6">
    <location>
        <begin position="359"/>
        <end position="385"/>
    </location>
</feature>
<organism evidence="8 9">
    <name type="scientific">Petrolisthes manimaculis</name>
    <dbReference type="NCBI Taxonomy" id="1843537"/>
    <lineage>
        <taxon>Eukaryota</taxon>
        <taxon>Metazoa</taxon>
        <taxon>Ecdysozoa</taxon>
        <taxon>Arthropoda</taxon>
        <taxon>Crustacea</taxon>
        <taxon>Multicrustacea</taxon>
        <taxon>Malacostraca</taxon>
        <taxon>Eumalacostraca</taxon>
        <taxon>Eucarida</taxon>
        <taxon>Decapoda</taxon>
        <taxon>Pleocyemata</taxon>
        <taxon>Anomura</taxon>
        <taxon>Galatheoidea</taxon>
        <taxon>Porcellanidae</taxon>
        <taxon>Petrolisthes</taxon>
    </lineage>
</organism>
<dbReference type="PROSITE" id="PS50815">
    <property type="entry name" value="HORMA"/>
    <property type="match status" value="1"/>
</dbReference>
<dbReference type="Gene3D" id="3.30.900.10">
    <property type="entry name" value="HORMA domain"/>
    <property type="match status" value="1"/>
</dbReference>
<dbReference type="PANTHER" id="PTHR48225:SF7">
    <property type="entry name" value="MEIOSIS-SPECIFIC PROTEIN HOP1"/>
    <property type="match status" value="1"/>
</dbReference>
<accession>A0AAE1NWP4</accession>
<comment type="caution">
    <text evidence="8">The sequence shown here is derived from an EMBL/GenBank/DDBJ whole genome shotgun (WGS) entry which is preliminary data.</text>
</comment>
<proteinExistence type="predicted"/>
<keyword evidence="3" id="KW-0158">Chromosome</keyword>
<evidence type="ECO:0000256" key="5">
    <source>
        <dbReference type="ARBA" id="ARBA00023254"/>
    </source>
</evidence>
<sequence>MASIQGVKSPNEEAVDMWSSLFVQGVASTNQSATFVKQLVVVSLSAVTYLRAFFPEAAYREQIINTNTHKILTQSPFAPDATLFLHQLSGCFEAIDKKYLKELCLVVYKDDINQPLETYTHKFSYNREGTPNLAHFTLSHGVGLGRRLRYPTMQLLSTLGHFLHQHNPQHIHHSSNDVLLGLKLKYYDEVTPDEYDPPGFMPVRETEPIFPFPVVKIKVGKVSTGFHQVRLDVVTDKHYTTASVASCHISNQEVKEEMIDIKEEPVLPEEERPLQTERERIKWQKTRHNENRKENAVLPDEKETRKGSTGREAKSGGPTNVNKQERGIIERDKTGGMEDGERLRDCVEIFDSQSGNYTQQQQQISRQRSQSGNDTQQQQQQQQTSRQRRRSYKDNRKVG</sequence>
<protein>
    <recommendedName>
        <fullName evidence="7">HORMA domain-containing protein</fullName>
    </recommendedName>
</protein>
<dbReference type="GO" id="GO:0051321">
    <property type="term" value="P:meiotic cell cycle"/>
    <property type="evidence" value="ECO:0007669"/>
    <property type="project" value="UniProtKB-KW"/>
</dbReference>
<feature type="domain" description="HORMA" evidence="7">
    <location>
        <begin position="30"/>
        <end position="233"/>
    </location>
</feature>
<dbReference type="GO" id="GO:0005694">
    <property type="term" value="C:chromosome"/>
    <property type="evidence" value="ECO:0007669"/>
    <property type="project" value="UniProtKB-SubCell"/>
</dbReference>
<dbReference type="Proteomes" id="UP001292094">
    <property type="component" value="Unassembled WGS sequence"/>
</dbReference>
<dbReference type="InterPro" id="IPR051294">
    <property type="entry name" value="HORMA_MeioticProgression"/>
</dbReference>
<dbReference type="InterPro" id="IPR036570">
    <property type="entry name" value="HORMA_dom_sf"/>
</dbReference>
<dbReference type="InterPro" id="IPR003511">
    <property type="entry name" value="HORMA_dom"/>
</dbReference>
<comment type="subcellular location">
    <subcellularLocation>
        <location evidence="2">Chromosome</location>
    </subcellularLocation>
    <subcellularLocation>
        <location evidence="1">Nucleus</location>
    </subcellularLocation>
</comment>
<dbReference type="SUPFAM" id="SSF56019">
    <property type="entry name" value="The spindle assembly checkpoint protein mad2"/>
    <property type="match status" value="1"/>
</dbReference>
<name>A0AAE1NWP4_9EUCA</name>
<feature type="compositionally biased region" description="Basic and acidic residues" evidence="6">
    <location>
        <begin position="323"/>
        <end position="347"/>
    </location>
</feature>
<evidence type="ECO:0000313" key="8">
    <source>
        <dbReference type="EMBL" id="KAK4297669.1"/>
    </source>
</evidence>
<evidence type="ECO:0000256" key="4">
    <source>
        <dbReference type="ARBA" id="ARBA00023242"/>
    </source>
</evidence>
<dbReference type="PANTHER" id="PTHR48225">
    <property type="entry name" value="HORMA DOMAIN-CONTAINING PROTEIN 1"/>
    <property type="match status" value="1"/>
</dbReference>
<keyword evidence="4" id="KW-0539">Nucleus</keyword>
<evidence type="ECO:0000256" key="1">
    <source>
        <dbReference type="ARBA" id="ARBA00004123"/>
    </source>
</evidence>
<keyword evidence="5" id="KW-0469">Meiosis</keyword>
<gene>
    <name evidence="8" type="ORF">Pmani_029932</name>
</gene>
<evidence type="ECO:0000256" key="3">
    <source>
        <dbReference type="ARBA" id="ARBA00022454"/>
    </source>
</evidence>
<reference evidence="8" key="1">
    <citation type="submission" date="2023-11" db="EMBL/GenBank/DDBJ databases">
        <title>Genome assemblies of two species of porcelain crab, Petrolisthes cinctipes and Petrolisthes manimaculis (Anomura: Porcellanidae).</title>
        <authorList>
            <person name="Angst P."/>
        </authorList>
    </citation>
    <scope>NUCLEOTIDE SEQUENCE</scope>
    <source>
        <strain evidence="8">PB745_02</strain>
        <tissue evidence="8">Gill</tissue>
    </source>
</reference>
<evidence type="ECO:0000256" key="2">
    <source>
        <dbReference type="ARBA" id="ARBA00004286"/>
    </source>
</evidence>
<evidence type="ECO:0000313" key="9">
    <source>
        <dbReference type="Proteomes" id="UP001292094"/>
    </source>
</evidence>
<feature type="region of interest" description="Disordered" evidence="6">
    <location>
        <begin position="265"/>
        <end position="399"/>
    </location>
</feature>
<dbReference type="EMBL" id="JAWZYT010003590">
    <property type="protein sequence ID" value="KAK4297669.1"/>
    <property type="molecule type" value="Genomic_DNA"/>
</dbReference>
<keyword evidence="9" id="KW-1185">Reference proteome</keyword>
<feature type="compositionally biased region" description="Basic and acidic residues" evidence="6">
    <location>
        <begin position="265"/>
        <end position="314"/>
    </location>
</feature>
<dbReference type="AlphaFoldDB" id="A0AAE1NWP4"/>